<evidence type="ECO:0000256" key="2">
    <source>
        <dbReference type="ARBA" id="ARBA00007935"/>
    </source>
</evidence>
<protein>
    <submittedName>
        <fullName evidence="9">ABC-type Fe3+-siderophore transport system permease subunit</fullName>
    </submittedName>
</protein>
<evidence type="ECO:0000256" key="1">
    <source>
        <dbReference type="ARBA" id="ARBA00004651"/>
    </source>
</evidence>
<dbReference type="Proteomes" id="UP001230328">
    <property type="component" value="Unassembled WGS sequence"/>
</dbReference>
<comment type="similarity">
    <text evidence="2">Belongs to the binding-protein-dependent transport system permease family. FecCD subfamily.</text>
</comment>
<keyword evidence="7" id="KW-0472">Membrane</keyword>
<evidence type="ECO:0000313" key="10">
    <source>
        <dbReference type="Proteomes" id="UP001230328"/>
    </source>
</evidence>
<keyword evidence="3" id="KW-0813">Transport</keyword>
<feature type="region of interest" description="Disordered" evidence="8">
    <location>
        <begin position="1"/>
        <end position="24"/>
    </location>
</feature>
<reference evidence="9 10" key="1">
    <citation type="submission" date="2023-07" db="EMBL/GenBank/DDBJ databases">
        <title>Comparative genomics of wheat-associated soil bacteria to identify genetic determinants of phenazine resistance.</title>
        <authorList>
            <person name="Mouncey N."/>
        </authorList>
    </citation>
    <scope>NUCLEOTIDE SEQUENCE [LARGE SCALE GENOMIC DNA]</scope>
    <source>
        <strain evidence="9 10">V2I4</strain>
    </source>
</reference>
<comment type="subcellular location">
    <subcellularLocation>
        <location evidence="1">Cell membrane</location>
        <topology evidence="1">Multi-pass membrane protein</topology>
    </subcellularLocation>
</comment>
<sequence>MPNLSSRTVTVSQRAAPMGVPPRALRPPCTALGLTVDTALPGPGAVAQGITRDPPASPATLGINACAGFAVAAKATGFELPRK</sequence>
<evidence type="ECO:0000256" key="4">
    <source>
        <dbReference type="ARBA" id="ARBA00022475"/>
    </source>
</evidence>
<dbReference type="Gene3D" id="1.10.3470.10">
    <property type="entry name" value="ABC transporter involved in vitamin B12 uptake, BtuC"/>
    <property type="match status" value="1"/>
</dbReference>
<evidence type="ECO:0000256" key="8">
    <source>
        <dbReference type="SAM" id="MobiDB-lite"/>
    </source>
</evidence>
<dbReference type="Pfam" id="PF01032">
    <property type="entry name" value="FecCD"/>
    <property type="match status" value="1"/>
</dbReference>
<evidence type="ECO:0000256" key="5">
    <source>
        <dbReference type="ARBA" id="ARBA00022692"/>
    </source>
</evidence>
<organism evidence="9 10">
    <name type="scientific">Streptomyces umbrinus</name>
    <dbReference type="NCBI Taxonomy" id="67370"/>
    <lineage>
        <taxon>Bacteria</taxon>
        <taxon>Bacillati</taxon>
        <taxon>Actinomycetota</taxon>
        <taxon>Actinomycetes</taxon>
        <taxon>Kitasatosporales</taxon>
        <taxon>Streptomycetaceae</taxon>
        <taxon>Streptomyces</taxon>
        <taxon>Streptomyces phaeochromogenes group</taxon>
    </lineage>
</organism>
<name>A0ABU0T9F5_9ACTN</name>
<keyword evidence="4" id="KW-1003">Cell membrane</keyword>
<comment type="caution">
    <text evidence="9">The sequence shown here is derived from an EMBL/GenBank/DDBJ whole genome shotgun (WGS) entry which is preliminary data.</text>
</comment>
<evidence type="ECO:0000256" key="6">
    <source>
        <dbReference type="ARBA" id="ARBA00022989"/>
    </source>
</evidence>
<gene>
    <name evidence="9" type="ORF">QF035_009794</name>
</gene>
<feature type="compositionally biased region" description="Polar residues" evidence="8">
    <location>
        <begin position="1"/>
        <end position="13"/>
    </location>
</feature>
<proteinExistence type="inferred from homology"/>
<evidence type="ECO:0000313" key="9">
    <source>
        <dbReference type="EMBL" id="MDQ1032212.1"/>
    </source>
</evidence>
<dbReference type="InterPro" id="IPR037294">
    <property type="entry name" value="ABC_BtuC-like"/>
</dbReference>
<dbReference type="InterPro" id="IPR000522">
    <property type="entry name" value="ABC_transptr_permease_BtuC"/>
</dbReference>
<dbReference type="SUPFAM" id="SSF81345">
    <property type="entry name" value="ABC transporter involved in vitamin B12 uptake, BtuC"/>
    <property type="match status" value="1"/>
</dbReference>
<dbReference type="EMBL" id="JAUSZI010000002">
    <property type="protein sequence ID" value="MDQ1032212.1"/>
    <property type="molecule type" value="Genomic_DNA"/>
</dbReference>
<accession>A0ABU0T9F5</accession>
<keyword evidence="10" id="KW-1185">Reference proteome</keyword>
<keyword evidence="5" id="KW-0812">Transmembrane</keyword>
<keyword evidence="6" id="KW-1133">Transmembrane helix</keyword>
<evidence type="ECO:0000256" key="3">
    <source>
        <dbReference type="ARBA" id="ARBA00022448"/>
    </source>
</evidence>
<evidence type="ECO:0000256" key="7">
    <source>
        <dbReference type="ARBA" id="ARBA00023136"/>
    </source>
</evidence>